<evidence type="ECO:0000256" key="3">
    <source>
        <dbReference type="ARBA" id="ARBA00037247"/>
    </source>
</evidence>
<dbReference type="PROSITE" id="PS00455">
    <property type="entry name" value="AMP_BINDING"/>
    <property type="match status" value="1"/>
</dbReference>
<dbReference type="SUPFAM" id="SSF56801">
    <property type="entry name" value="Acetyl-CoA synthetase-like"/>
    <property type="match status" value="1"/>
</dbReference>
<name>A0A224YRH3_9ACAR</name>
<dbReference type="EC" id="6.2.1.2" evidence="4"/>
<comment type="catalytic activity">
    <reaction evidence="7">
        <text>a medium-chain fatty acid + ATP + CoA = a medium-chain fatty acyl-CoA + AMP + diphosphate</text>
        <dbReference type="Rhea" id="RHEA:48340"/>
        <dbReference type="ChEBI" id="CHEBI:30616"/>
        <dbReference type="ChEBI" id="CHEBI:33019"/>
        <dbReference type="ChEBI" id="CHEBI:57287"/>
        <dbReference type="ChEBI" id="CHEBI:59558"/>
        <dbReference type="ChEBI" id="CHEBI:90546"/>
        <dbReference type="ChEBI" id="CHEBI:456215"/>
        <dbReference type="EC" id="6.2.1.2"/>
    </reaction>
</comment>
<dbReference type="InterPro" id="IPR000873">
    <property type="entry name" value="AMP-dep_synth/lig_dom"/>
</dbReference>
<dbReference type="InterPro" id="IPR025110">
    <property type="entry name" value="AMP-bd_C"/>
</dbReference>
<evidence type="ECO:0000256" key="7">
    <source>
        <dbReference type="ARBA" id="ARBA00048277"/>
    </source>
</evidence>
<evidence type="ECO:0000256" key="1">
    <source>
        <dbReference type="ARBA" id="ARBA00006432"/>
    </source>
</evidence>
<evidence type="ECO:0000256" key="5">
    <source>
        <dbReference type="ARBA" id="ARBA00039638"/>
    </source>
</evidence>
<evidence type="ECO:0000256" key="4">
    <source>
        <dbReference type="ARBA" id="ARBA00039009"/>
    </source>
</evidence>
<proteinExistence type="inferred from homology"/>
<evidence type="ECO:0000259" key="8">
    <source>
        <dbReference type="Pfam" id="PF00501"/>
    </source>
</evidence>
<dbReference type="InterPro" id="IPR042099">
    <property type="entry name" value="ANL_N_sf"/>
</dbReference>
<dbReference type="Gene3D" id="3.30.300.30">
    <property type="match status" value="1"/>
</dbReference>
<comment type="function">
    <text evidence="3">Acyl-CoA synthases catalyze the initial reaction in fatty acid metabolism, by forming a thioester with CoA. Has some preference toward medium-chain substrates. Plays a role in adipocyte differentiation.</text>
</comment>
<evidence type="ECO:0000259" key="9">
    <source>
        <dbReference type="Pfam" id="PF13193"/>
    </source>
</evidence>
<evidence type="ECO:0000256" key="2">
    <source>
        <dbReference type="ARBA" id="ARBA00022598"/>
    </source>
</evidence>
<feature type="domain" description="AMP-dependent synthetase/ligase" evidence="8">
    <location>
        <begin position="67"/>
        <end position="452"/>
    </location>
</feature>
<dbReference type="EMBL" id="GFPF01005727">
    <property type="protein sequence ID" value="MAA16873.1"/>
    <property type="molecule type" value="Transcribed_RNA"/>
</dbReference>
<dbReference type="Pfam" id="PF13193">
    <property type="entry name" value="AMP-binding_C"/>
    <property type="match status" value="1"/>
</dbReference>
<comment type="catalytic activity">
    <reaction evidence="6">
        <text>octanoate + ATP + CoA = octanoyl-CoA + AMP + diphosphate</text>
        <dbReference type="Rhea" id="RHEA:33631"/>
        <dbReference type="ChEBI" id="CHEBI:25646"/>
        <dbReference type="ChEBI" id="CHEBI:30616"/>
        <dbReference type="ChEBI" id="CHEBI:33019"/>
        <dbReference type="ChEBI" id="CHEBI:57287"/>
        <dbReference type="ChEBI" id="CHEBI:57386"/>
        <dbReference type="ChEBI" id="CHEBI:456215"/>
    </reaction>
</comment>
<dbReference type="AlphaFoldDB" id="A0A224YRH3"/>
<accession>A0A224YRH3</accession>
<dbReference type="GO" id="GO:0031956">
    <property type="term" value="F:medium-chain fatty acid-CoA ligase activity"/>
    <property type="evidence" value="ECO:0007669"/>
    <property type="project" value="UniProtKB-EC"/>
</dbReference>
<feature type="domain" description="AMP-binding enzyme C-terminal" evidence="9">
    <location>
        <begin position="503"/>
        <end position="578"/>
    </location>
</feature>
<dbReference type="Pfam" id="PF00501">
    <property type="entry name" value="AMP-binding"/>
    <property type="match status" value="1"/>
</dbReference>
<dbReference type="PANTHER" id="PTHR43201:SF5">
    <property type="entry name" value="MEDIUM-CHAIN ACYL-COA LIGASE ACSF2, MITOCHONDRIAL"/>
    <property type="match status" value="1"/>
</dbReference>
<dbReference type="InterPro" id="IPR020845">
    <property type="entry name" value="AMP-binding_CS"/>
</dbReference>
<dbReference type="Gene3D" id="3.40.50.12780">
    <property type="entry name" value="N-terminal domain of ligase-like"/>
    <property type="match status" value="1"/>
</dbReference>
<reference evidence="10" key="1">
    <citation type="journal article" date="2017" name="Parasit. Vectors">
        <title>Sialotranscriptomics of Rhipicephalus zambeziensis reveals intricate expression profiles of secretory proteins and suggests tight temporal transcriptional regulation during blood-feeding.</title>
        <authorList>
            <person name="de Castro M.H."/>
            <person name="de Klerk D."/>
            <person name="Pienaar R."/>
            <person name="Rees D.J.G."/>
            <person name="Mans B.J."/>
        </authorList>
    </citation>
    <scope>NUCLEOTIDE SEQUENCE</scope>
    <source>
        <tissue evidence="10">Salivary glands</tissue>
    </source>
</reference>
<dbReference type="PANTHER" id="PTHR43201">
    <property type="entry name" value="ACYL-COA SYNTHETASE"/>
    <property type="match status" value="1"/>
</dbReference>
<evidence type="ECO:0000256" key="6">
    <source>
        <dbReference type="ARBA" id="ARBA00047319"/>
    </source>
</evidence>
<evidence type="ECO:0000313" key="10">
    <source>
        <dbReference type="EMBL" id="MAA16873.1"/>
    </source>
</evidence>
<dbReference type="InterPro" id="IPR045851">
    <property type="entry name" value="AMP-bd_C_sf"/>
</dbReference>
<dbReference type="FunFam" id="3.30.300.30:FF:000008">
    <property type="entry name" value="2,3-dihydroxybenzoate-AMP ligase"/>
    <property type="match status" value="1"/>
</dbReference>
<sequence length="594" mass="65606">MFSSRGKTMALLRHTKPLIRAMLRAQRHTAARPQSAVIVEPRKLVTSYQCEPSEMPMTGETYGQHIDTAAAKWGDDVGWVFQHDNQQITFATYKADVDCVCKGLLAAGFTKGDTIAIWSPNSYNWVVLYGAMAKIGILSACVHPAYTAAEFEKVLTKVRFAGIYIPESFKVLKYYEMLCSLIPELKESSPGQLNSKKYPFLKGIIVESDKALPGCINWQDILQGGNVNLAEAENKVGMDDPITIVFTSGTTGTPKAAMLSHHGFVNNSIMYDHGAPDPERSILCSPLPFFHVFGMTITCGLTVIRGNCAVVPCAGYDTKEVLKSIHNYRCSQVAGAPTMIADMINHPDFKSFDLSSLNRVVMGGNVVTPDMRKLAREKFKAHVWVGYGATETTTASTLVTERDPESKQATTVGRPVGYVEVKVADPATGKETAINEPGEVWVRGHNVFIGYYNDEEKTKEVKGPAGWYKTGDLGKMDEDGYLSIIGRLKDMVIRGGENIYPLEIEDVLNTHPAIQECHVIGVPDSRMGEELCAWVLLNPESKVTDSELQQYCKGKLSHFKIPKYFLYETDYPKTAIGKAQKNKMRETAAKKLGL</sequence>
<keyword evidence="2" id="KW-0436">Ligase</keyword>
<comment type="similarity">
    <text evidence="1">Belongs to the ATP-dependent AMP-binding enzyme family.</text>
</comment>
<dbReference type="GO" id="GO:0006631">
    <property type="term" value="P:fatty acid metabolic process"/>
    <property type="evidence" value="ECO:0007669"/>
    <property type="project" value="TreeGrafter"/>
</dbReference>
<organism evidence="10">
    <name type="scientific">Rhipicephalus zambeziensis</name>
    <dbReference type="NCBI Taxonomy" id="60191"/>
    <lineage>
        <taxon>Eukaryota</taxon>
        <taxon>Metazoa</taxon>
        <taxon>Ecdysozoa</taxon>
        <taxon>Arthropoda</taxon>
        <taxon>Chelicerata</taxon>
        <taxon>Arachnida</taxon>
        <taxon>Acari</taxon>
        <taxon>Parasitiformes</taxon>
        <taxon>Ixodida</taxon>
        <taxon>Ixodoidea</taxon>
        <taxon>Ixodidae</taxon>
        <taxon>Rhipicephalinae</taxon>
        <taxon>Rhipicephalus</taxon>
        <taxon>Rhipicephalus</taxon>
    </lineage>
</organism>
<protein>
    <recommendedName>
        <fullName evidence="5">Medium-chain acyl-CoA ligase ACSF2, mitochondrial</fullName>
        <ecNumber evidence="4">6.2.1.2</ecNumber>
    </recommendedName>
</protein>